<proteinExistence type="predicted"/>
<evidence type="ECO:0000313" key="4">
    <source>
        <dbReference type="Proteomes" id="UP000308730"/>
    </source>
</evidence>
<feature type="region of interest" description="Disordered" evidence="1">
    <location>
        <begin position="1"/>
        <end position="24"/>
    </location>
</feature>
<sequence>MISSSATTPALSRSSTFTGSSLSSSCSSSLITPASATGSSFARIQDGSRQIPDTFKIRGTDVGFGVDGGRVEMDAVKGSPSVGSSLATAVRRAKTFAKRTVNVRRVISRTKRRPSVCEEETTDKTGVCSNAGPVHSTITEEPRALGSLSSLSSLREVTQAVNTLSTALQNKASISSLSLLAVHGSPNPSACDNNGRPSLETPLTPLGIYAARAALFIPWCILVGGAIVLSPKHLSRFVAITPGTSPHPSSHAITPTLPSSGPRRFAYWAECAYYHVAIFLGCIGCVLWFCFRMTNGSSAVGTCVFASVLARWMYVWKSGLGLGQVALKKRIQLGENDEESVWLVLTEKYLENGGQGTEDIEIFVGDVCMSMAVFQDMKMSLEGCGDEDGADELE</sequence>
<dbReference type="OrthoDB" id="2752889at2759"/>
<feature type="transmembrane region" description="Helical" evidence="2">
    <location>
        <begin position="272"/>
        <end position="291"/>
    </location>
</feature>
<comment type="caution">
    <text evidence="3">The sequence shown here is derived from an EMBL/GenBank/DDBJ whole genome shotgun (WGS) entry which is preliminary data.</text>
</comment>
<keyword evidence="2" id="KW-0472">Membrane</keyword>
<evidence type="ECO:0000313" key="3">
    <source>
        <dbReference type="EMBL" id="THH26484.1"/>
    </source>
</evidence>
<keyword evidence="4" id="KW-1185">Reference proteome</keyword>
<name>A0A4S4MKW6_9APHY</name>
<protein>
    <submittedName>
        <fullName evidence="3">Uncharacterized protein</fullName>
    </submittedName>
</protein>
<gene>
    <name evidence="3" type="ORF">EUX98_g7706</name>
</gene>
<feature type="transmembrane region" description="Helical" evidence="2">
    <location>
        <begin position="206"/>
        <end position="229"/>
    </location>
</feature>
<reference evidence="3 4" key="1">
    <citation type="submission" date="2019-02" db="EMBL/GenBank/DDBJ databases">
        <title>Genome sequencing of the rare red list fungi Antrodiella citrinella (Flaviporus citrinellus).</title>
        <authorList>
            <person name="Buettner E."/>
            <person name="Kellner H."/>
        </authorList>
    </citation>
    <scope>NUCLEOTIDE SEQUENCE [LARGE SCALE GENOMIC DNA]</scope>
    <source>
        <strain evidence="3 4">DSM 108506</strain>
    </source>
</reference>
<dbReference type="EMBL" id="SGPM01000343">
    <property type="protein sequence ID" value="THH26484.1"/>
    <property type="molecule type" value="Genomic_DNA"/>
</dbReference>
<feature type="compositionally biased region" description="Low complexity" evidence="1">
    <location>
        <begin position="10"/>
        <end position="24"/>
    </location>
</feature>
<organism evidence="3 4">
    <name type="scientific">Antrodiella citrinella</name>
    <dbReference type="NCBI Taxonomy" id="2447956"/>
    <lineage>
        <taxon>Eukaryota</taxon>
        <taxon>Fungi</taxon>
        <taxon>Dikarya</taxon>
        <taxon>Basidiomycota</taxon>
        <taxon>Agaricomycotina</taxon>
        <taxon>Agaricomycetes</taxon>
        <taxon>Polyporales</taxon>
        <taxon>Steccherinaceae</taxon>
        <taxon>Antrodiella</taxon>
    </lineage>
</organism>
<dbReference type="AlphaFoldDB" id="A0A4S4MKW6"/>
<keyword evidence="2" id="KW-1133">Transmembrane helix</keyword>
<accession>A0A4S4MKW6</accession>
<evidence type="ECO:0000256" key="1">
    <source>
        <dbReference type="SAM" id="MobiDB-lite"/>
    </source>
</evidence>
<keyword evidence="2" id="KW-0812">Transmembrane</keyword>
<dbReference type="Proteomes" id="UP000308730">
    <property type="component" value="Unassembled WGS sequence"/>
</dbReference>
<evidence type="ECO:0000256" key="2">
    <source>
        <dbReference type="SAM" id="Phobius"/>
    </source>
</evidence>